<dbReference type="Proteomes" id="UP000002964">
    <property type="component" value="Unassembled WGS sequence"/>
</dbReference>
<name>H8Z8K6_9GAMM</name>
<protein>
    <submittedName>
        <fullName evidence="1">Uncharacterized protein</fullName>
    </submittedName>
</protein>
<keyword evidence="2" id="KW-1185">Reference proteome</keyword>
<sequence length="48" mass="4974">MSFEEADKHIGVGGGTVIISIDGSRFIAETETDKGLKSVIYSGSEQGG</sequence>
<dbReference type="HOGENOM" id="CLU_3158887_0_0_6"/>
<evidence type="ECO:0000313" key="2">
    <source>
        <dbReference type="Proteomes" id="UP000002964"/>
    </source>
</evidence>
<dbReference type="STRING" id="631362.Thi970DRAFT_04930"/>
<dbReference type="EMBL" id="JH603171">
    <property type="protein sequence ID" value="EIC19411.1"/>
    <property type="molecule type" value="Genomic_DNA"/>
</dbReference>
<accession>H8Z8K6</accession>
<reference evidence="2" key="1">
    <citation type="submission" date="2011-06" db="EMBL/GenBank/DDBJ databases">
        <authorList>
            <consortium name="US DOE Joint Genome Institute (JGI-PGF)"/>
            <person name="Lucas S."/>
            <person name="Han J."/>
            <person name="Lapidus A."/>
            <person name="Cheng J.-F."/>
            <person name="Goodwin L."/>
            <person name="Pitluck S."/>
            <person name="Peters L."/>
            <person name="Land M.L."/>
            <person name="Hauser L."/>
            <person name="Vogl K."/>
            <person name="Liu Z."/>
            <person name="Overmann J."/>
            <person name="Frigaard N.-U."/>
            <person name="Bryant D.A."/>
            <person name="Woyke T.J."/>
        </authorList>
    </citation>
    <scope>NUCLEOTIDE SEQUENCE [LARGE SCALE GENOMIC DNA]</scope>
    <source>
        <strain evidence="2">970</strain>
    </source>
</reference>
<organism evidence="1 2">
    <name type="scientific">Thiorhodovibrio frisius</name>
    <dbReference type="NCBI Taxonomy" id="631362"/>
    <lineage>
        <taxon>Bacteria</taxon>
        <taxon>Pseudomonadati</taxon>
        <taxon>Pseudomonadota</taxon>
        <taxon>Gammaproteobacteria</taxon>
        <taxon>Chromatiales</taxon>
        <taxon>Chromatiaceae</taxon>
        <taxon>Thiorhodovibrio</taxon>
    </lineage>
</organism>
<gene>
    <name evidence="1" type="ORF">Thi970DRAFT_04930</name>
</gene>
<proteinExistence type="predicted"/>
<reference evidence="1 2" key="2">
    <citation type="submission" date="2011-11" db="EMBL/GenBank/DDBJ databases">
        <authorList>
            <consortium name="US DOE Joint Genome Institute"/>
            <person name="Lucas S."/>
            <person name="Han J."/>
            <person name="Lapidus A."/>
            <person name="Cheng J.-F."/>
            <person name="Goodwin L."/>
            <person name="Pitluck S."/>
            <person name="Peters L."/>
            <person name="Ovchinnikova G."/>
            <person name="Zhang X."/>
            <person name="Detter J.C."/>
            <person name="Han C."/>
            <person name="Tapia R."/>
            <person name="Land M."/>
            <person name="Hauser L."/>
            <person name="Kyrpides N."/>
            <person name="Ivanova N."/>
            <person name="Pagani I."/>
            <person name="Vogl K."/>
            <person name="Liu Z."/>
            <person name="Overmann J."/>
            <person name="Frigaard N.-U."/>
            <person name="Bryant D."/>
            <person name="Woyke T."/>
        </authorList>
    </citation>
    <scope>NUCLEOTIDE SEQUENCE [LARGE SCALE GENOMIC DNA]</scope>
    <source>
        <strain evidence="1 2">970</strain>
    </source>
</reference>
<evidence type="ECO:0000313" key="1">
    <source>
        <dbReference type="EMBL" id="EIC19411.1"/>
    </source>
</evidence>
<dbReference type="RefSeq" id="WP_009151640.1">
    <property type="nucleotide sequence ID" value="NZ_CP121471.1"/>
</dbReference>
<dbReference type="AlphaFoldDB" id="H8Z8K6"/>